<dbReference type="InterPro" id="IPR018375">
    <property type="entry name" value="Coprogen_oxidase_CS"/>
</dbReference>
<dbReference type="PANTHER" id="PTHR10755">
    <property type="entry name" value="COPROPORPHYRINOGEN III OXIDASE, MITOCHONDRIAL"/>
    <property type="match status" value="1"/>
</dbReference>
<organism evidence="9 10">
    <name type="scientific">Drosophila busckii</name>
    <name type="common">Fruit fly</name>
    <dbReference type="NCBI Taxonomy" id="30019"/>
    <lineage>
        <taxon>Eukaryota</taxon>
        <taxon>Metazoa</taxon>
        <taxon>Ecdysozoa</taxon>
        <taxon>Arthropoda</taxon>
        <taxon>Hexapoda</taxon>
        <taxon>Insecta</taxon>
        <taxon>Pterygota</taxon>
        <taxon>Neoptera</taxon>
        <taxon>Endopterygota</taxon>
        <taxon>Diptera</taxon>
        <taxon>Brachycera</taxon>
        <taxon>Muscomorpha</taxon>
        <taxon>Ephydroidea</taxon>
        <taxon>Drosophilidae</taxon>
        <taxon>Drosophila</taxon>
    </lineage>
</organism>
<dbReference type="PIRSF" id="PIRSF000166">
    <property type="entry name" value="Coproporphyri_ox"/>
    <property type="match status" value="1"/>
</dbReference>
<dbReference type="GO" id="GO:0004109">
    <property type="term" value="F:coproporphyrinogen oxidase activity"/>
    <property type="evidence" value="ECO:0007669"/>
    <property type="project" value="UniProtKB-EC"/>
</dbReference>
<protein>
    <recommendedName>
        <fullName evidence="4">coproporphyrinogen oxidase</fullName>
        <ecNumber evidence="4">1.3.3.3</ecNumber>
    </recommendedName>
</protein>
<dbReference type="SMR" id="A0A0M4EED6"/>
<comment type="similarity">
    <text evidence="2">Belongs to the aerobic coproporphyrinogen-III oxidase family.</text>
</comment>
<keyword evidence="8" id="KW-1133">Transmembrane helix</keyword>
<sequence>MNILRHAFTLVSLGTYNVGRRTKIQHVRGFVLGTGLGLATFASVTYAHAEAAKVNRVLNVSKFMAEPITDAKQLLGDKDDMRHRMELMIMDIQADFCRALEAEEFGGQKFKVDRWLREEGGGGVTCVLQDGDVFEKAGVNVSVVTGMLPPAAVQQMRARGKELTMGVKLPFFASGVSAVIHPRNPHVPTIHFNYRYFEVQMPDGKKQWWFGGGTDLTPYYLDERDARHFHKTLKSACDEHDTSYYPKFKKWCDEYFHIKHRNECRGVGGIFFDDVDEPSPNACFDFVTSCARAVIPSYMPLVQKNKNIEYGTNERQWQLLRRGRYVEFNLIYDRGTKFGLYTPGARYESILMSLPLHARWEYMHAPKETSKEGALMKVLQNPKDWI</sequence>
<comment type="subunit">
    <text evidence="3">Homodimer.</text>
</comment>
<evidence type="ECO:0000313" key="10">
    <source>
        <dbReference type="Proteomes" id="UP000494163"/>
    </source>
</evidence>
<dbReference type="NCBIfam" id="NF003727">
    <property type="entry name" value="PRK05330.1"/>
    <property type="match status" value="1"/>
</dbReference>
<comment type="pathway">
    <text evidence="1">Porphyrin-containing compound metabolism; protoporphyrin-IX biosynthesis; protoporphyrinogen-IX from coproporphyrinogen-III (O2 route): step 1/1.</text>
</comment>
<evidence type="ECO:0000256" key="7">
    <source>
        <dbReference type="ARBA" id="ARBA00023244"/>
    </source>
</evidence>
<keyword evidence="8" id="KW-0472">Membrane</keyword>
<evidence type="ECO:0000256" key="3">
    <source>
        <dbReference type="ARBA" id="ARBA00011738"/>
    </source>
</evidence>
<dbReference type="InterPro" id="IPR001260">
    <property type="entry name" value="Coprogen_oxidase_aer"/>
</dbReference>
<dbReference type="PANTHER" id="PTHR10755:SF0">
    <property type="entry name" value="OXYGEN-DEPENDENT COPROPORPHYRINOGEN-III OXIDASE, MITOCHONDRIAL"/>
    <property type="match status" value="1"/>
</dbReference>
<gene>
    <name evidence="9" type="ORF">Dbus_chr2Lg565</name>
</gene>
<dbReference type="STRING" id="30019.A0A0M4EED6"/>
<evidence type="ECO:0000256" key="5">
    <source>
        <dbReference type="ARBA" id="ARBA00023002"/>
    </source>
</evidence>
<dbReference type="AlphaFoldDB" id="A0A0M4EED6"/>
<dbReference type="Proteomes" id="UP000494163">
    <property type="component" value="Chromosome 2L"/>
</dbReference>
<accession>A0A0M4EED6</accession>
<dbReference type="Pfam" id="PF01218">
    <property type="entry name" value="Coprogen_oxidas"/>
    <property type="match status" value="1"/>
</dbReference>
<evidence type="ECO:0000256" key="8">
    <source>
        <dbReference type="SAM" id="Phobius"/>
    </source>
</evidence>
<dbReference type="PRINTS" id="PR00073">
    <property type="entry name" value="COPRGNOXDASE"/>
</dbReference>
<proteinExistence type="inferred from homology"/>
<dbReference type="Gene3D" id="3.40.1500.10">
    <property type="entry name" value="Coproporphyrinogen III oxidase, aerobic"/>
    <property type="match status" value="1"/>
</dbReference>
<evidence type="ECO:0000256" key="1">
    <source>
        <dbReference type="ARBA" id="ARBA00005168"/>
    </source>
</evidence>
<dbReference type="OMA" id="VHANWRY"/>
<dbReference type="OrthoDB" id="15318at2759"/>
<keyword evidence="10" id="KW-1185">Reference proteome</keyword>
<evidence type="ECO:0000256" key="2">
    <source>
        <dbReference type="ARBA" id="ARBA00010644"/>
    </source>
</evidence>
<dbReference type="PROSITE" id="PS01021">
    <property type="entry name" value="COPROGEN_OXIDASE"/>
    <property type="match status" value="1"/>
</dbReference>
<dbReference type="SUPFAM" id="SSF102886">
    <property type="entry name" value="Coproporphyrinogen III oxidase"/>
    <property type="match status" value="1"/>
</dbReference>
<dbReference type="InterPro" id="IPR036406">
    <property type="entry name" value="Coprogen_oxidase_aer_sf"/>
</dbReference>
<evidence type="ECO:0000256" key="4">
    <source>
        <dbReference type="ARBA" id="ARBA00012869"/>
    </source>
</evidence>
<dbReference type="UniPathway" id="UPA00251">
    <property type="reaction ID" value="UER00322"/>
</dbReference>
<reference evidence="9 10" key="1">
    <citation type="submission" date="2015-08" db="EMBL/GenBank/DDBJ databases">
        <title>Ancestral chromatin configuration constrains chromatin evolution on differentiating sex chromosomes in Drosophila.</title>
        <authorList>
            <person name="Zhou Q."/>
            <person name="Bachtrog D."/>
        </authorList>
    </citation>
    <scope>NUCLEOTIDE SEQUENCE [LARGE SCALE GENOMIC DNA]</scope>
    <source>
        <tissue evidence="9">Whole larvae</tissue>
    </source>
</reference>
<evidence type="ECO:0000313" key="9">
    <source>
        <dbReference type="EMBL" id="ALC38480.1"/>
    </source>
</evidence>
<dbReference type="EC" id="1.3.3.3" evidence="4"/>
<keyword evidence="6" id="KW-0350">Heme biosynthesis</keyword>
<keyword evidence="7" id="KW-0627">Porphyrin biosynthesis</keyword>
<dbReference type="EMBL" id="CP012523">
    <property type="protein sequence ID" value="ALC38480.1"/>
    <property type="molecule type" value="Genomic_DNA"/>
</dbReference>
<dbReference type="GO" id="GO:0005737">
    <property type="term" value="C:cytoplasm"/>
    <property type="evidence" value="ECO:0007669"/>
    <property type="project" value="TreeGrafter"/>
</dbReference>
<keyword evidence="8" id="KW-0812">Transmembrane</keyword>
<keyword evidence="5" id="KW-0560">Oxidoreductase</keyword>
<dbReference type="FunFam" id="3.40.1500.10:FF:000002">
    <property type="entry name" value="oxygen-dependent coproporphyrinogen-III oxidase, mitochondrial"/>
    <property type="match status" value="1"/>
</dbReference>
<feature type="transmembrane region" description="Helical" evidence="8">
    <location>
        <begin position="30"/>
        <end position="49"/>
    </location>
</feature>
<dbReference type="GO" id="GO:0006782">
    <property type="term" value="P:protoporphyrinogen IX biosynthetic process"/>
    <property type="evidence" value="ECO:0007669"/>
    <property type="project" value="UniProtKB-UniPathway"/>
</dbReference>
<evidence type="ECO:0000256" key="6">
    <source>
        <dbReference type="ARBA" id="ARBA00023133"/>
    </source>
</evidence>
<name>A0A0M4EED6_DROBS</name>